<dbReference type="EMBL" id="SRYB01000018">
    <property type="protein sequence ID" value="TGY77961.1"/>
    <property type="molecule type" value="Genomic_DNA"/>
</dbReference>
<proteinExistence type="predicted"/>
<keyword evidence="2" id="KW-1185">Reference proteome</keyword>
<evidence type="ECO:0000313" key="1">
    <source>
        <dbReference type="EMBL" id="TGY77961.1"/>
    </source>
</evidence>
<evidence type="ECO:0000313" key="2">
    <source>
        <dbReference type="Proteomes" id="UP000306319"/>
    </source>
</evidence>
<organism evidence="1 2">
    <name type="scientific">Lepagella muris</name>
    <dbReference type="NCBI Taxonomy" id="3032870"/>
    <lineage>
        <taxon>Bacteria</taxon>
        <taxon>Pseudomonadati</taxon>
        <taxon>Bacteroidota</taxon>
        <taxon>Bacteroidia</taxon>
        <taxon>Bacteroidales</taxon>
        <taxon>Muribaculaceae</taxon>
        <taxon>Lepagella</taxon>
    </lineage>
</organism>
<name>A0AC61RFM7_9BACT</name>
<protein>
    <submittedName>
        <fullName evidence="1">Uncharacterized protein</fullName>
    </submittedName>
</protein>
<comment type="caution">
    <text evidence="1">The sequence shown here is derived from an EMBL/GenBank/DDBJ whole genome shotgun (WGS) entry which is preliminary data.</text>
</comment>
<gene>
    <name evidence="1" type="ORF">E5331_12325</name>
</gene>
<dbReference type="Proteomes" id="UP000306319">
    <property type="component" value="Unassembled WGS sequence"/>
</dbReference>
<sequence>MDMKKGFLYVAMFSALLMGACSQNGKNCATGAACGNDNDKVYTGLLPAADAAGVRYVLRLDYDDDHGYTSGDYDLVEVYVQNDSTKASGFRDAASFKSEGDFTVISGQGADSNKKYLKLVKDNRDSSAGSVDGPLYFLVDSDSTLVMVNDQLQPSETPGLNYTLTLVK</sequence>
<accession>A0AC61RFM7</accession>
<reference evidence="1" key="1">
    <citation type="submission" date="2019-04" db="EMBL/GenBank/DDBJ databases">
        <title>Microbes associate with the intestines of laboratory mice.</title>
        <authorList>
            <person name="Navarre W."/>
            <person name="Wong E."/>
            <person name="Huang K."/>
            <person name="Tropini C."/>
            <person name="Ng K."/>
            <person name="Yu B."/>
        </authorList>
    </citation>
    <scope>NUCLEOTIDE SEQUENCE</scope>
    <source>
        <strain evidence="1">NM04_E33</strain>
    </source>
</reference>